<gene>
    <name evidence="2" type="ORF">COS54_00820</name>
</gene>
<accession>A0A2M7BEL6</accession>
<evidence type="ECO:0000313" key="3">
    <source>
        <dbReference type="Proteomes" id="UP000229631"/>
    </source>
</evidence>
<feature type="transmembrane region" description="Helical" evidence="1">
    <location>
        <begin position="20"/>
        <end position="40"/>
    </location>
</feature>
<keyword evidence="1" id="KW-0812">Transmembrane</keyword>
<evidence type="ECO:0000313" key="2">
    <source>
        <dbReference type="EMBL" id="PIV01527.1"/>
    </source>
</evidence>
<feature type="transmembrane region" description="Helical" evidence="1">
    <location>
        <begin position="115"/>
        <end position="134"/>
    </location>
</feature>
<dbReference type="PANTHER" id="PTHR36832:SF1">
    <property type="entry name" value="SLR1174 PROTEIN"/>
    <property type="match status" value="1"/>
</dbReference>
<dbReference type="InterPro" id="IPR010390">
    <property type="entry name" value="ABC-2_transporter-like"/>
</dbReference>
<evidence type="ECO:0008006" key="4">
    <source>
        <dbReference type="Google" id="ProtNLM"/>
    </source>
</evidence>
<sequence>MRKYWAIFKISWEKSLEYRADFIGHLGMGLINFLVMYFIWSAIFKNRTFFNGYTFSAMMTYVLMTRFLHFVMRGNIGRQIGDEIKEGKISSYLIKPINYTGWWFSTFFAERGYEFFIRMAMLILFFVFFPKIAVFQGLGRFSLFLAFIFISLIFNFIFNILIACLAFWITDVRLIRSAMMIIIDFLAGATIPLDIMPGILRKISNFLPFQFVAYFPIKLYQGALSPGQITTGVSLLFFWIVVLSIIFKYVWLKGVKRYEAVGQ</sequence>
<dbReference type="AlphaFoldDB" id="A0A2M7BEL6"/>
<dbReference type="PANTHER" id="PTHR36832">
    <property type="entry name" value="SLR1174 PROTEIN-RELATED"/>
    <property type="match status" value="1"/>
</dbReference>
<reference evidence="3" key="1">
    <citation type="submission" date="2017-09" db="EMBL/GenBank/DDBJ databases">
        <title>Depth-based differentiation of microbial function through sediment-hosted aquifers and enrichment of novel symbionts in the deep terrestrial subsurface.</title>
        <authorList>
            <person name="Probst A.J."/>
            <person name="Ladd B."/>
            <person name="Jarett J.K."/>
            <person name="Geller-Mcgrath D.E."/>
            <person name="Sieber C.M.K."/>
            <person name="Emerson J.B."/>
            <person name="Anantharaman K."/>
            <person name="Thomas B.C."/>
            <person name="Malmstrom R."/>
            <person name="Stieglmeier M."/>
            <person name="Klingl A."/>
            <person name="Woyke T."/>
            <person name="Ryan C.M."/>
            <person name="Banfield J.F."/>
        </authorList>
    </citation>
    <scope>NUCLEOTIDE SEQUENCE [LARGE SCALE GENOMIC DNA]</scope>
</reference>
<feature type="transmembrane region" description="Helical" evidence="1">
    <location>
        <begin position="229"/>
        <end position="251"/>
    </location>
</feature>
<comment type="caution">
    <text evidence="2">The sequence shown here is derived from an EMBL/GenBank/DDBJ whole genome shotgun (WGS) entry which is preliminary data.</text>
</comment>
<dbReference type="Pfam" id="PF06182">
    <property type="entry name" value="ABC2_membrane_6"/>
    <property type="match status" value="1"/>
</dbReference>
<feature type="transmembrane region" description="Helical" evidence="1">
    <location>
        <begin position="141"/>
        <end position="168"/>
    </location>
</feature>
<organism evidence="2 3">
    <name type="scientific">Candidatus Shapirobacteria bacterium CG03_land_8_20_14_0_80_39_12</name>
    <dbReference type="NCBI Taxonomy" id="1974879"/>
    <lineage>
        <taxon>Bacteria</taxon>
        <taxon>Candidatus Shapironibacteriota</taxon>
    </lineage>
</organism>
<protein>
    <recommendedName>
        <fullName evidence="4">ABC transporter permease</fullName>
    </recommendedName>
</protein>
<dbReference type="EMBL" id="PEVC01000019">
    <property type="protein sequence ID" value="PIV01527.1"/>
    <property type="molecule type" value="Genomic_DNA"/>
</dbReference>
<keyword evidence="1" id="KW-0472">Membrane</keyword>
<dbReference type="Proteomes" id="UP000229631">
    <property type="component" value="Unassembled WGS sequence"/>
</dbReference>
<evidence type="ECO:0000256" key="1">
    <source>
        <dbReference type="SAM" id="Phobius"/>
    </source>
</evidence>
<keyword evidence="1" id="KW-1133">Transmembrane helix</keyword>
<feature type="transmembrane region" description="Helical" evidence="1">
    <location>
        <begin position="52"/>
        <end position="71"/>
    </location>
</feature>
<name>A0A2M7BEL6_9BACT</name>
<proteinExistence type="predicted"/>
<feature type="transmembrane region" description="Helical" evidence="1">
    <location>
        <begin position="174"/>
        <end position="193"/>
    </location>
</feature>